<keyword evidence="3" id="KW-1185">Reference proteome</keyword>
<reference evidence="2 3" key="1">
    <citation type="journal article" date="2018" name="Front. Plant Sci.">
        <title>Red Clover (Trifolium pratense) and Zigzag Clover (T. medium) - A Picture of Genomic Similarities and Differences.</title>
        <authorList>
            <person name="Dluhosova J."/>
            <person name="Istvanek J."/>
            <person name="Nedelnik J."/>
            <person name="Repkova J."/>
        </authorList>
    </citation>
    <scope>NUCLEOTIDE SEQUENCE [LARGE SCALE GENOMIC DNA]</scope>
    <source>
        <strain evidence="3">cv. 10/8</strain>
        <tissue evidence="2">Leaf</tissue>
    </source>
</reference>
<name>A0A392T8S3_9FABA</name>
<dbReference type="Proteomes" id="UP000265520">
    <property type="component" value="Unassembled WGS sequence"/>
</dbReference>
<comment type="caution">
    <text evidence="2">The sequence shown here is derived from an EMBL/GenBank/DDBJ whole genome shotgun (WGS) entry which is preliminary data.</text>
</comment>
<evidence type="ECO:0000313" key="2">
    <source>
        <dbReference type="EMBL" id="MCI56847.1"/>
    </source>
</evidence>
<organism evidence="2 3">
    <name type="scientific">Trifolium medium</name>
    <dbReference type="NCBI Taxonomy" id="97028"/>
    <lineage>
        <taxon>Eukaryota</taxon>
        <taxon>Viridiplantae</taxon>
        <taxon>Streptophyta</taxon>
        <taxon>Embryophyta</taxon>
        <taxon>Tracheophyta</taxon>
        <taxon>Spermatophyta</taxon>
        <taxon>Magnoliopsida</taxon>
        <taxon>eudicotyledons</taxon>
        <taxon>Gunneridae</taxon>
        <taxon>Pentapetalae</taxon>
        <taxon>rosids</taxon>
        <taxon>fabids</taxon>
        <taxon>Fabales</taxon>
        <taxon>Fabaceae</taxon>
        <taxon>Papilionoideae</taxon>
        <taxon>50 kb inversion clade</taxon>
        <taxon>NPAAA clade</taxon>
        <taxon>Hologalegina</taxon>
        <taxon>IRL clade</taxon>
        <taxon>Trifolieae</taxon>
        <taxon>Trifolium</taxon>
    </lineage>
</organism>
<feature type="non-terminal residue" evidence="2">
    <location>
        <position position="31"/>
    </location>
</feature>
<dbReference type="AlphaFoldDB" id="A0A392T8S3"/>
<evidence type="ECO:0000256" key="1">
    <source>
        <dbReference type="SAM" id="MobiDB-lite"/>
    </source>
</evidence>
<dbReference type="EMBL" id="LXQA010519331">
    <property type="protein sequence ID" value="MCI56847.1"/>
    <property type="molecule type" value="Genomic_DNA"/>
</dbReference>
<accession>A0A392T8S3</accession>
<evidence type="ECO:0000313" key="3">
    <source>
        <dbReference type="Proteomes" id="UP000265520"/>
    </source>
</evidence>
<feature type="region of interest" description="Disordered" evidence="1">
    <location>
        <begin position="1"/>
        <end position="31"/>
    </location>
</feature>
<feature type="compositionally biased region" description="Basic and acidic residues" evidence="1">
    <location>
        <begin position="1"/>
        <end position="16"/>
    </location>
</feature>
<sequence length="31" mass="3370">MGGRDVEGLEKSKGLEGEMQGIEEPPSRPKK</sequence>
<protein>
    <submittedName>
        <fullName evidence="2">WRKY transcription factor</fullName>
    </submittedName>
</protein>
<proteinExistence type="predicted"/>